<dbReference type="InterPro" id="IPR016185">
    <property type="entry name" value="PreATP-grasp_dom_sf"/>
</dbReference>
<evidence type="ECO:0000256" key="2">
    <source>
        <dbReference type="ARBA" id="ARBA00004956"/>
    </source>
</evidence>
<dbReference type="InterPro" id="IPR005479">
    <property type="entry name" value="CPAse_ATP-bd"/>
</dbReference>
<accession>A0ABD4EDP1</accession>
<dbReference type="AlphaFoldDB" id="A0ABD4EDP1"/>
<keyword evidence="9" id="KW-0460">Magnesium</keyword>
<dbReference type="EMBL" id="LRQI01000079">
    <property type="protein sequence ID" value="KXA36935.1"/>
    <property type="molecule type" value="Genomic_DNA"/>
</dbReference>
<dbReference type="NCBIfam" id="TIGR00514">
    <property type="entry name" value="accC"/>
    <property type="match status" value="1"/>
</dbReference>
<dbReference type="GO" id="GO:0046872">
    <property type="term" value="F:metal ion binding"/>
    <property type="evidence" value="ECO:0007669"/>
    <property type="project" value="UniProtKB-KW"/>
</dbReference>
<keyword evidence="5 13" id="KW-0436">Ligase</keyword>
<comment type="pathway">
    <text evidence="2 13">Lipid metabolism; malonyl-CoA biosynthesis; malonyl-CoA from acetyl-CoA: step 1/1.</text>
</comment>
<dbReference type="GO" id="GO:0004075">
    <property type="term" value="F:biotin carboxylase activity"/>
    <property type="evidence" value="ECO:0007669"/>
    <property type="project" value="UniProtKB-EC"/>
</dbReference>
<keyword evidence="13" id="KW-0275">Fatty acid biosynthesis</keyword>
<gene>
    <name evidence="16" type="ORF">HMPREF3225_01888</name>
</gene>
<dbReference type="InterPro" id="IPR011764">
    <property type="entry name" value="Biotin_carboxylation_dom"/>
</dbReference>
<dbReference type="PANTHER" id="PTHR48095">
    <property type="entry name" value="PYRUVATE CARBOXYLASE SUBUNIT A"/>
    <property type="match status" value="1"/>
</dbReference>
<reference evidence="16 17" key="1">
    <citation type="submission" date="2016-01" db="EMBL/GenBank/DDBJ databases">
        <authorList>
            <person name="Mitreva M."/>
            <person name="Pepin K.H."/>
            <person name="Mihindukulasuriya K.A."/>
            <person name="Fulton R."/>
            <person name="Fronick C."/>
            <person name="O'Laughlin M."/>
            <person name="Miner T."/>
            <person name="Herter B."/>
            <person name="Rosa B.A."/>
            <person name="Cordes M."/>
            <person name="Tomlinson C."/>
            <person name="Wollam A."/>
            <person name="Palsikar V.B."/>
            <person name="Mardis E.R."/>
            <person name="Wilson R.K."/>
        </authorList>
    </citation>
    <scope>NUCLEOTIDE SEQUENCE [LARGE SCALE GENOMIC DNA]</scope>
    <source>
        <strain evidence="16 17">MJR7738</strain>
    </source>
</reference>
<evidence type="ECO:0000256" key="8">
    <source>
        <dbReference type="ARBA" id="ARBA00022840"/>
    </source>
</evidence>
<proteinExistence type="predicted"/>
<evidence type="ECO:0000256" key="7">
    <source>
        <dbReference type="ARBA" id="ARBA00022741"/>
    </source>
</evidence>
<dbReference type="GO" id="GO:0005524">
    <property type="term" value="F:ATP binding"/>
    <property type="evidence" value="ECO:0007669"/>
    <property type="project" value="UniProtKB-UniRule"/>
</dbReference>
<evidence type="ECO:0000313" key="16">
    <source>
        <dbReference type="EMBL" id="KXA36935.1"/>
    </source>
</evidence>
<keyword evidence="10 13" id="KW-0092">Biotin</keyword>
<evidence type="ECO:0000256" key="10">
    <source>
        <dbReference type="ARBA" id="ARBA00023267"/>
    </source>
</evidence>
<dbReference type="PROSITE" id="PS00866">
    <property type="entry name" value="CPSASE_1"/>
    <property type="match status" value="1"/>
</dbReference>
<comment type="caution">
    <text evidence="16">The sequence shown here is derived from an EMBL/GenBank/DDBJ whole genome shotgun (WGS) entry which is preliminary data.</text>
</comment>
<feature type="domain" description="ATP-grasp" evidence="14">
    <location>
        <begin position="122"/>
        <end position="318"/>
    </location>
</feature>
<evidence type="ECO:0000256" key="13">
    <source>
        <dbReference type="RuleBase" id="RU365063"/>
    </source>
</evidence>
<dbReference type="Gene3D" id="3.30.470.20">
    <property type="entry name" value="ATP-grasp fold, B domain"/>
    <property type="match status" value="1"/>
</dbReference>
<comment type="catalytic activity">
    <reaction evidence="11 13">
        <text>N(6)-biotinyl-L-lysyl-[protein] + hydrogencarbonate + ATP = N(6)-carboxybiotinyl-L-lysyl-[protein] + ADP + phosphate + H(+)</text>
        <dbReference type="Rhea" id="RHEA:13501"/>
        <dbReference type="Rhea" id="RHEA-COMP:10505"/>
        <dbReference type="Rhea" id="RHEA-COMP:10506"/>
        <dbReference type="ChEBI" id="CHEBI:15378"/>
        <dbReference type="ChEBI" id="CHEBI:17544"/>
        <dbReference type="ChEBI" id="CHEBI:30616"/>
        <dbReference type="ChEBI" id="CHEBI:43474"/>
        <dbReference type="ChEBI" id="CHEBI:83144"/>
        <dbReference type="ChEBI" id="CHEBI:83145"/>
        <dbReference type="ChEBI" id="CHEBI:456216"/>
        <dbReference type="EC" id="6.3.4.14"/>
    </reaction>
</comment>
<dbReference type="InterPro" id="IPR005482">
    <property type="entry name" value="Biotin_COase_C"/>
</dbReference>
<evidence type="ECO:0000256" key="12">
    <source>
        <dbReference type="PROSITE-ProRule" id="PRU00409"/>
    </source>
</evidence>
<dbReference type="Pfam" id="PF02785">
    <property type="entry name" value="Biotin_carb_C"/>
    <property type="match status" value="1"/>
</dbReference>
<evidence type="ECO:0000256" key="9">
    <source>
        <dbReference type="ARBA" id="ARBA00022842"/>
    </source>
</evidence>
<evidence type="ECO:0000256" key="5">
    <source>
        <dbReference type="ARBA" id="ARBA00022598"/>
    </source>
</evidence>
<dbReference type="FunFam" id="3.40.50.20:FF:000010">
    <property type="entry name" value="Propionyl-CoA carboxylase subunit alpha"/>
    <property type="match status" value="1"/>
</dbReference>
<evidence type="ECO:0000259" key="14">
    <source>
        <dbReference type="PROSITE" id="PS50975"/>
    </source>
</evidence>
<dbReference type="InterPro" id="IPR005481">
    <property type="entry name" value="BC-like_N"/>
</dbReference>
<dbReference type="InterPro" id="IPR051602">
    <property type="entry name" value="ACC_Biotin_Carboxylase"/>
</dbReference>
<evidence type="ECO:0000259" key="15">
    <source>
        <dbReference type="PROSITE" id="PS50979"/>
    </source>
</evidence>
<dbReference type="PROSITE" id="PS50975">
    <property type="entry name" value="ATP_GRASP"/>
    <property type="match status" value="1"/>
</dbReference>
<evidence type="ECO:0000256" key="4">
    <source>
        <dbReference type="ARBA" id="ARBA00013263"/>
    </source>
</evidence>
<evidence type="ECO:0000256" key="11">
    <source>
        <dbReference type="ARBA" id="ARBA00048600"/>
    </source>
</evidence>
<dbReference type="NCBIfam" id="NF006367">
    <property type="entry name" value="PRK08591.1"/>
    <property type="match status" value="1"/>
</dbReference>
<evidence type="ECO:0000313" key="17">
    <source>
        <dbReference type="Proteomes" id="UP000070063"/>
    </source>
</evidence>
<dbReference type="SUPFAM" id="SSF51246">
    <property type="entry name" value="Rudiment single hybrid motif"/>
    <property type="match status" value="1"/>
</dbReference>
<sequence>MMKKVLIANRGEIAVRIIRACHDLGIQTVAIYSEGDKDALHTQIADEAYCVGPTQSKDSYLNIPNILSIATSTGCDGVHPGYGFLAENGDFAELCEACQLKFIGPSFESIQKMGIKDVAKAEMIAANVPVVPGSEGLLQSIDDAKQIANHIGYPVIIKATAGGGGKGIRVARNDQELEKGYKMTQQEAETAFGNGGLYLEKFIENFRHIEIQIIGDQFGHVVHLGERDCTIQRRMQKLVEESPSPILTEAKREEMGAAAVRAAQAVNYENAGTVEFIYDLDDDQFYFMEMNTRIQVEHPVTEMVTGIDLVKLQLKVAMGEALPFTQSDIKINGHAIEFRINAENPYKDFMPSPGKITQYLAPGGFGVRVESACYTNYTIPPFYDSMVAKLIVHEPTRREAINTGIRALSEYLVLGIDTTIPFHLKLLTNNIFQSGLFNTKFLEQNNVMSDEN</sequence>
<protein>
    <recommendedName>
        <fullName evidence="4 13">Biotin carboxylase</fullName>
        <ecNumber evidence="4 13">6.3.4.14</ecNumber>
    </recommendedName>
    <alternativeName>
        <fullName evidence="13">Acetyl-coenzyme A carboxylase biotin carboxylase subunit A</fullName>
    </alternativeName>
</protein>
<keyword evidence="13" id="KW-0443">Lipid metabolism</keyword>
<dbReference type="InterPro" id="IPR011054">
    <property type="entry name" value="Rudment_hybrid_motif"/>
</dbReference>
<keyword evidence="8 12" id="KW-0067">ATP-binding</keyword>
<dbReference type="SMART" id="SM00878">
    <property type="entry name" value="Biotin_carb_C"/>
    <property type="match status" value="1"/>
</dbReference>
<keyword evidence="13" id="KW-0276">Fatty acid metabolism</keyword>
<dbReference type="PROSITE" id="PS00867">
    <property type="entry name" value="CPSASE_2"/>
    <property type="match status" value="1"/>
</dbReference>
<keyword evidence="6" id="KW-0479">Metal-binding</keyword>
<feature type="domain" description="Biotin carboxylation" evidence="15">
    <location>
        <begin position="1"/>
        <end position="447"/>
    </location>
</feature>
<evidence type="ECO:0000256" key="1">
    <source>
        <dbReference type="ARBA" id="ARBA00003761"/>
    </source>
</evidence>
<dbReference type="Pfam" id="PF02786">
    <property type="entry name" value="CPSase_L_D2"/>
    <property type="match status" value="1"/>
</dbReference>
<comment type="subunit">
    <text evidence="3 13">Acetyl-CoA carboxylase is a heterohexamer of biotin carboxyl carrier protein, biotin carboxylase and the two subunits of carboxyl transferase in a 2:2 complex.</text>
</comment>
<dbReference type="Proteomes" id="UP000070063">
    <property type="component" value="Unassembled WGS sequence"/>
</dbReference>
<evidence type="ECO:0000256" key="3">
    <source>
        <dbReference type="ARBA" id="ARBA00011750"/>
    </source>
</evidence>
<dbReference type="SUPFAM" id="SSF56059">
    <property type="entry name" value="Glutathione synthetase ATP-binding domain-like"/>
    <property type="match status" value="1"/>
</dbReference>
<dbReference type="PROSITE" id="PS50979">
    <property type="entry name" value="BC"/>
    <property type="match status" value="1"/>
</dbReference>
<keyword evidence="7 12" id="KW-0547">Nucleotide-binding</keyword>
<keyword evidence="13" id="KW-0444">Lipid biosynthesis</keyword>
<dbReference type="PANTHER" id="PTHR48095:SF2">
    <property type="entry name" value="BIOTIN CARBOXYLASE, CHLOROPLASTIC"/>
    <property type="match status" value="1"/>
</dbReference>
<dbReference type="InterPro" id="IPR011761">
    <property type="entry name" value="ATP-grasp"/>
</dbReference>
<dbReference type="EC" id="6.3.4.14" evidence="4 13"/>
<dbReference type="GO" id="GO:0006633">
    <property type="term" value="P:fatty acid biosynthetic process"/>
    <property type="evidence" value="ECO:0007669"/>
    <property type="project" value="UniProtKB-KW"/>
</dbReference>
<evidence type="ECO:0000256" key="6">
    <source>
        <dbReference type="ARBA" id="ARBA00022723"/>
    </source>
</evidence>
<dbReference type="Pfam" id="PF00289">
    <property type="entry name" value="Biotin_carb_N"/>
    <property type="match status" value="1"/>
</dbReference>
<name>A0ABD4EDP1_STALU</name>
<dbReference type="FunFam" id="3.30.1490.20:FF:000018">
    <property type="entry name" value="Biotin carboxylase"/>
    <property type="match status" value="1"/>
</dbReference>
<dbReference type="InterPro" id="IPR004549">
    <property type="entry name" value="Acetyl_CoA_COase_biotin_COase"/>
</dbReference>
<dbReference type="SUPFAM" id="SSF52440">
    <property type="entry name" value="PreATP-grasp domain"/>
    <property type="match status" value="1"/>
</dbReference>
<organism evidence="16 17">
    <name type="scientific">Staphylococcus lugdunensis</name>
    <dbReference type="NCBI Taxonomy" id="28035"/>
    <lineage>
        <taxon>Bacteria</taxon>
        <taxon>Bacillati</taxon>
        <taxon>Bacillota</taxon>
        <taxon>Bacilli</taxon>
        <taxon>Bacillales</taxon>
        <taxon>Staphylococcaceae</taxon>
        <taxon>Staphylococcus</taxon>
    </lineage>
</organism>
<comment type="function">
    <text evidence="1 13">This protein is a component of the acetyl coenzyme A carboxylase complex; first, biotin carboxylase catalyzes the carboxylation of the carrier protein and then the transcarboxylase transfers the carboxyl group to form malonyl-CoA.</text>
</comment>